<comment type="pathway">
    <text evidence="11">Membrane lipid metabolism; glycerophospholipid metabolism.</text>
</comment>
<evidence type="ECO:0000256" key="3">
    <source>
        <dbReference type="ARBA" id="ARBA00022679"/>
    </source>
</evidence>
<dbReference type="GO" id="GO:0043338">
    <property type="term" value="F:CDP-2,3-bis-(O-geranylgeranyl)-sn-glycerol synthase activity"/>
    <property type="evidence" value="ECO:0007669"/>
    <property type="project" value="UniProtKB-EC"/>
</dbReference>
<feature type="transmembrane region" description="Helical" evidence="11">
    <location>
        <begin position="95"/>
        <end position="115"/>
    </location>
</feature>
<protein>
    <recommendedName>
        <fullName evidence="11">CDP-archaeol synthase</fullName>
        <ecNumber evidence="11">2.7.7.67</ecNumber>
    </recommendedName>
    <alternativeName>
        <fullName evidence="11">CDP-2,3-bis-(O-geranylgeranyl)-sn-glycerol synthase</fullName>
    </alternativeName>
</protein>
<comment type="function">
    <text evidence="11">Catalyzes the formation of CDP-2,3-bis-(O-geranylgeranyl)-sn-glycerol (CDP-archaeol) from 2,3-bis-(O-geranylgeranyl)-sn-glycerol 1-phosphate (DGGGP) and CTP. This reaction is the third ether-bond-formation step in the biosynthesis of archaeal membrane lipids.</text>
</comment>
<dbReference type="PANTHER" id="PTHR39650:SF1">
    <property type="entry name" value="CDP-ARCHAEOL SYNTHASE"/>
    <property type="match status" value="1"/>
</dbReference>
<evidence type="ECO:0000256" key="7">
    <source>
        <dbReference type="ARBA" id="ARBA00023098"/>
    </source>
</evidence>
<keyword evidence="3 11" id="KW-0808">Transferase</keyword>
<comment type="caution">
    <text evidence="12">The sequence shown here is derived from an EMBL/GenBank/DDBJ whole genome shotgun (WGS) entry which is preliminary data.</text>
</comment>
<evidence type="ECO:0000256" key="5">
    <source>
        <dbReference type="ARBA" id="ARBA00022842"/>
    </source>
</evidence>
<dbReference type="Pfam" id="PF01864">
    <property type="entry name" value="CarS-like"/>
    <property type="match status" value="1"/>
</dbReference>
<dbReference type="GO" id="GO:0005886">
    <property type="term" value="C:plasma membrane"/>
    <property type="evidence" value="ECO:0007669"/>
    <property type="project" value="UniProtKB-SubCell"/>
</dbReference>
<comment type="similarity">
    <text evidence="11">Belongs to the CDP-archaeol synthase family.</text>
</comment>
<evidence type="ECO:0000256" key="4">
    <source>
        <dbReference type="ARBA" id="ARBA00022692"/>
    </source>
</evidence>
<keyword evidence="7 11" id="KW-0443">Lipid metabolism</keyword>
<keyword evidence="6 11" id="KW-1133">Transmembrane helix</keyword>
<keyword evidence="2 11" id="KW-0444">Lipid biosynthesis</keyword>
<accession>A0A1J5T6A6</accession>
<dbReference type="InterPro" id="IPR002726">
    <property type="entry name" value="CarS_archaea"/>
</dbReference>
<evidence type="ECO:0000256" key="9">
    <source>
        <dbReference type="ARBA" id="ARBA00023209"/>
    </source>
</evidence>
<feature type="transmembrane region" description="Helical" evidence="11">
    <location>
        <begin position="55"/>
        <end position="75"/>
    </location>
</feature>
<keyword evidence="10 11" id="KW-1208">Phospholipid metabolism</keyword>
<evidence type="ECO:0000256" key="2">
    <source>
        <dbReference type="ARBA" id="ARBA00022516"/>
    </source>
</evidence>
<dbReference type="UniPathway" id="UPA00940"/>
<comment type="subcellular location">
    <subcellularLocation>
        <location evidence="11">Cell membrane</location>
        <topology evidence="11">Multi-pass membrane protein</topology>
    </subcellularLocation>
</comment>
<evidence type="ECO:0000256" key="1">
    <source>
        <dbReference type="ARBA" id="ARBA00022475"/>
    </source>
</evidence>
<dbReference type="NCBIfam" id="NF003114">
    <property type="entry name" value="PRK04032.1"/>
    <property type="match status" value="1"/>
</dbReference>
<name>A0A1J5T6A6_9ARCH</name>
<keyword evidence="1 11" id="KW-1003">Cell membrane</keyword>
<dbReference type="AlphaFoldDB" id="A0A1J5T6A6"/>
<dbReference type="InterPro" id="IPR032690">
    <property type="entry name" value="CarS"/>
</dbReference>
<keyword evidence="9 11" id="KW-0594">Phospholipid biosynthesis</keyword>
<dbReference type="EC" id="2.7.7.67" evidence="11"/>
<evidence type="ECO:0000256" key="6">
    <source>
        <dbReference type="ARBA" id="ARBA00022989"/>
    </source>
</evidence>
<dbReference type="Proteomes" id="UP000183815">
    <property type="component" value="Unassembled WGS sequence"/>
</dbReference>
<dbReference type="EMBL" id="MIYU01000016">
    <property type="protein sequence ID" value="OIR15651.1"/>
    <property type="molecule type" value="Genomic_DNA"/>
</dbReference>
<keyword evidence="4 11" id="KW-0812">Transmembrane</keyword>
<reference evidence="12 13" key="1">
    <citation type="submission" date="2016-08" db="EMBL/GenBank/DDBJ databases">
        <title>New Insights into Marine Group III Euryarchaeota, from dark to light.</title>
        <authorList>
            <person name="Haro-Moreno J.M."/>
            <person name="Rodriguez-Valera F."/>
            <person name="Lopez-Garcia P."/>
            <person name="Moreira D."/>
            <person name="Martin-Cuadrado A.B."/>
        </authorList>
    </citation>
    <scope>NUCLEOTIDE SEQUENCE [LARGE SCALE GENOMIC DNA]</scope>
    <source>
        <strain evidence="12">CG-Bathy1</strain>
    </source>
</reference>
<evidence type="ECO:0000313" key="13">
    <source>
        <dbReference type="Proteomes" id="UP000183815"/>
    </source>
</evidence>
<evidence type="ECO:0000256" key="11">
    <source>
        <dbReference type="HAMAP-Rule" id="MF_01117"/>
    </source>
</evidence>
<evidence type="ECO:0000313" key="12">
    <source>
        <dbReference type="EMBL" id="OIR15651.1"/>
    </source>
</evidence>
<evidence type="ECO:0000256" key="10">
    <source>
        <dbReference type="ARBA" id="ARBA00023264"/>
    </source>
</evidence>
<evidence type="ECO:0000256" key="8">
    <source>
        <dbReference type="ARBA" id="ARBA00023136"/>
    </source>
</evidence>
<dbReference type="HAMAP" id="MF_01117">
    <property type="entry name" value="CDP_archaeol_synth"/>
    <property type="match status" value="1"/>
</dbReference>
<gene>
    <name evidence="11" type="primary">carS</name>
    <name evidence="12" type="ORF">BEU04_01750</name>
</gene>
<feature type="transmembrane region" description="Helical" evidence="11">
    <location>
        <begin position="6"/>
        <end position="34"/>
    </location>
</feature>
<organism evidence="12 13">
    <name type="scientific">Marine Group III euryarchaeote CG-Bathy1</name>
    <dbReference type="NCBI Taxonomy" id="1889001"/>
    <lineage>
        <taxon>Archaea</taxon>
        <taxon>Methanobacteriati</taxon>
        <taxon>Thermoplasmatota</taxon>
        <taxon>Thermoplasmata</taxon>
        <taxon>Candidatus Thermoprofundales</taxon>
    </lineage>
</organism>
<dbReference type="PANTHER" id="PTHR39650">
    <property type="entry name" value="CDP-ARCHAEOL SYNTHASE"/>
    <property type="match status" value="1"/>
</dbReference>
<comment type="cofactor">
    <cofactor evidence="11">
        <name>Mg(2+)</name>
        <dbReference type="ChEBI" id="CHEBI:18420"/>
    </cofactor>
</comment>
<keyword evidence="8 11" id="KW-0472">Membrane</keyword>
<comment type="catalytic activity">
    <reaction evidence="11">
        <text>2,3-bis-O-(geranylgeranyl)-sn-glycerol 1-phosphate + CTP + H(+) = CDP-2,3-bis-O-(geranylgeranyl)-sn-glycerol + diphosphate</text>
        <dbReference type="Rhea" id="RHEA:25690"/>
        <dbReference type="ChEBI" id="CHEBI:15378"/>
        <dbReference type="ChEBI" id="CHEBI:33019"/>
        <dbReference type="ChEBI" id="CHEBI:37563"/>
        <dbReference type="ChEBI" id="CHEBI:58837"/>
        <dbReference type="ChEBI" id="CHEBI:58838"/>
        <dbReference type="EC" id="2.7.7.67"/>
    </reaction>
</comment>
<keyword evidence="5 11" id="KW-0460">Magnesium</keyword>
<dbReference type="GO" id="GO:0046474">
    <property type="term" value="P:glycerophospholipid biosynthetic process"/>
    <property type="evidence" value="ECO:0007669"/>
    <property type="project" value="UniProtKB-UniRule"/>
</dbReference>
<proteinExistence type="inferred from homology"/>
<sequence>MDEERNLVAIILIMWYLLPAYLANTVAALVGGGAPIDGGRNWSDGKRILGDGKTWKGLIGGTIGGVITGMIVLKIGNPISGVENDILNLEGNDYVHVSVVLSFGALFGDMLASFVKRRMGFERGSMALGLDQYDFVVISLIMTWLVYGQWIEELFSTHIWRELMTIFILTPLLHRGVNIIGYKIGVKNEPW</sequence>